<feature type="region of interest" description="Disordered" evidence="1">
    <location>
        <begin position="192"/>
        <end position="218"/>
    </location>
</feature>
<dbReference type="RefSeq" id="WP_330136412.1">
    <property type="nucleotide sequence ID" value="NZ_JAUTXY010000017.1"/>
</dbReference>
<gene>
    <name evidence="3" type="ORF">Q7514_27305</name>
</gene>
<name>A0ABU7LI42_9NOCA</name>
<dbReference type="SUPFAM" id="SSF47413">
    <property type="entry name" value="lambda repressor-like DNA-binding domains"/>
    <property type="match status" value="1"/>
</dbReference>
<dbReference type="PROSITE" id="PS50943">
    <property type="entry name" value="HTH_CROC1"/>
    <property type="match status" value="1"/>
</dbReference>
<evidence type="ECO:0000256" key="1">
    <source>
        <dbReference type="SAM" id="MobiDB-lite"/>
    </source>
</evidence>
<evidence type="ECO:0000313" key="3">
    <source>
        <dbReference type="EMBL" id="MEE2061239.1"/>
    </source>
</evidence>
<sequence length="218" mass="24204">MTQSETWQAATAKRIGETVRATREAANPKVTAAELARRVDALGYTYTRNALVNLEGGRKTSVDISELIAIAYALDVPPITLIYPGIPDEPVEYVPEITVDSWTAAKRFTGVDASDTHNQATALLIHHDELLQRVEHSRQELRKAKDETIHDGMRGWTPEKENIQQHRVSMSEDILDFSVKALQRHRTAMRNAGVAPPASGAFADNNDQPDLFHEGDQP</sequence>
<feature type="domain" description="HTH cro/C1-type" evidence="2">
    <location>
        <begin position="47"/>
        <end position="81"/>
    </location>
</feature>
<accession>A0ABU7LI42</accession>
<dbReference type="EMBL" id="JAUTXY010000017">
    <property type="protein sequence ID" value="MEE2061239.1"/>
    <property type="molecule type" value="Genomic_DNA"/>
</dbReference>
<comment type="caution">
    <text evidence="3">The sequence shown here is derived from an EMBL/GenBank/DDBJ whole genome shotgun (WGS) entry which is preliminary data.</text>
</comment>
<dbReference type="InterPro" id="IPR010982">
    <property type="entry name" value="Lambda_DNA-bd_dom_sf"/>
</dbReference>
<reference evidence="3 4" key="1">
    <citation type="submission" date="2023-07" db="EMBL/GenBank/DDBJ databases">
        <authorList>
            <person name="Girao M."/>
            <person name="Carvalho M.F."/>
        </authorList>
    </citation>
    <scope>NUCLEOTIDE SEQUENCE [LARGE SCALE GENOMIC DNA]</scope>
    <source>
        <strain evidence="3 4">YIM65754</strain>
    </source>
</reference>
<proteinExistence type="predicted"/>
<dbReference type="Gene3D" id="1.10.260.40">
    <property type="entry name" value="lambda repressor-like DNA-binding domains"/>
    <property type="match status" value="1"/>
</dbReference>
<evidence type="ECO:0000313" key="4">
    <source>
        <dbReference type="Proteomes" id="UP001336020"/>
    </source>
</evidence>
<evidence type="ECO:0000259" key="2">
    <source>
        <dbReference type="PROSITE" id="PS50943"/>
    </source>
</evidence>
<dbReference type="Proteomes" id="UP001336020">
    <property type="component" value="Unassembled WGS sequence"/>
</dbReference>
<dbReference type="InterPro" id="IPR001387">
    <property type="entry name" value="Cro/C1-type_HTH"/>
</dbReference>
<organism evidence="3 4">
    <name type="scientific">Rhodococcus artemisiae</name>
    <dbReference type="NCBI Taxonomy" id="714159"/>
    <lineage>
        <taxon>Bacteria</taxon>
        <taxon>Bacillati</taxon>
        <taxon>Actinomycetota</taxon>
        <taxon>Actinomycetes</taxon>
        <taxon>Mycobacteriales</taxon>
        <taxon>Nocardiaceae</taxon>
        <taxon>Rhodococcus</taxon>
    </lineage>
</organism>
<keyword evidence="4" id="KW-1185">Reference proteome</keyword>
<protein>
    <submittedName>
        <fullName evidence="3">Helix-turn-helix transcriptional regulator</fullName>
    </submittedName>
</protein>